<dbReference type="EMBL" id="BGZK01000544">
    <property type="protein sequence ID" value="GBP49434.1"/>
    <property type="molecule type" value="Genomic_DNA"/>
</dbReference>
<dbReference type="Proteomes" id="UP000299102">
    <property type="component" value="Unassembled WGS sequence"/>
</dbReference>
<dbReference type="AlphaFoldDB" id="A0A4C1WH12"/>
<keyword evidence="1" id="KW-0812">Transmembrane</keyword>
<evidence type="ECO:0000313" key="3">
    <source>
        <dbReference type="Proteomes" id="UP000299102"/>
    </source>
</evidence>
<keyword evidence="1" id="KW-0472">Membrane</keyword>
<evidence type="ECO:0000256" key="1">
    <source>
        <dbReference type="SAM" id="Phobius"/>
    </source>
</evidence>
<evidence type="ECO:0000313" key="2">
    <source>
        <dbReference type="EMBL" id="GBP49434.1"/>
    </source>
</evidence>
<comment type="caution">
    <text evidence="2">The sequence shown here is derived from an EMBL/GenBank/DDBJ whole genome shotgun (WGS) entry which is preliminary data.</text>
</comment>
<reference evidence="2 3" key="1">
    <citation type="journal article" date="2019" name="Commun. Biol.">
        <title>The bagworm genome reveals a unique fibroin gene that provides high tensile strength.</title>
        <authorList>
            <person name="Kono N."/>
            <person name="Nakamura H."/>
            <person name="Ohtoshi R."/>
            <person name="Tomita M."/>
            <person name="Numata K."/>
            <person name="Arakawa K."/>
        </authorList>
    </citation>
    <scope>NUCLEOTIDE SEQUENCE [LARGE SCALE GENOMIC DNA]</scope>
</reference>
<keyword evidence="1" id="KW-1133">Transmembrane helix</keyword>
<gene>
    <name evidence="2" type="ORF">EVAR_38202_1</name>
</gene>
<feature type="transmembrane region" description="Helical" evidence="1">
    <location>
        <begin position="12"/>
        <end position="36"/>
    </location>
</feature>
<organism evidence="2 3">
    <name type="scientific">Eumeta variegata</name>
    <name type="common">Bagworm moth</name>
    <name type="synonym">Eumeta japonica</name>
    <dbReference type="NCBI Taxonomy" id="151549"/>
    <lineage>
        <taxon>Eukaryota</taxon>
        <taxon>Metazoa</taxon>
        <taxon>Ecdysozoa</taxon>
        <taxon>Arthropoda</taxon>
        <taxon>Hexapoda</taxon>
        <taxon>Insecta</taxon>
        <taxon>Pterygota</taxon>
        <taxon>Neoptera</taxon>
        <taxon>Endopterygota</taxon>
        <taxon>Lepidoptera</taxon>
        <taxon>Glossata</taxon>
        <taxon>Ditrysia</taxon>
        <taxon>Tineoidea</taxon>
        <taxon>Psychidae</taxon>
        <taxon>Oiketicinae</taxon>
        <taxon>Eumeta</taxon>
    </lineage>
</organism>
<protein>
    <submittedName>
        <fullName evidence="2">Uncharacterized protein</fullName>
    </submittedName>
</protein>
<sequence length="94" mass="10609">MERKSVRTSIENVLVALQAAFVNNIASTSISGWILWFKIVSNSSRCRLKREHTKNTCSTISGFSGQDGDSGESSRLKRWRYARKQPCPDSICVR</sequence>
<keyword evidence="3" id="KW-1185">Reference proteome</keyword>
<accession>A0A4C1WH12</accession>
<name>A0A4C1WH12_EUMVA</name>
<proteinExistence type="predicted"/>